<feature type="region of interest" description="Disordered" evidence="1">
    <location>
        <begin position="92"/>
        <end position="131"/>
    </location>
</feature>
<gene>
    <name evidence="2" type="ORF">M5K25_012207</name>
</gene>
<dbReference type="EMBL" id="JANQDX010000010">
    <property type="protein sequence ID" value="KAL0917160.1"/>
    <property type="molecule type" value="Genomic_DNA"/>
</dbReference>
<organism evidence="2 3">
    <name type="scientific">Dendrobium thyrsiflorum</name>
    <name type="common">Pinecone-like raceme dendrobium</name>
    <name type="synonym">Orchid</name>
    <dbReference type="NCBI Taxonomy" id="117978"/>
    <lineage>
        <taxon>Eukaryota</taxon>
        <taxon>Viridiplantae</taxon>
        <taxon>Streptophyta</taxon>
        <taxon>Embryophyta</taxon>
        <taxon>Tracheophyta</taxon>
        <taxon>Spermatophyta</taxon>
        <taxon>Magnoliopsida</taxon>
        <taxon>Liliopsida</taxon>
        <taxon>Asparagales</taxon>
        <taxon>Orchidaceae</taxon>
        <taxon>Epidendroideae</taxon>
        <taxon>Malaxideae</taxon>
        <taxon>Dendrobiinae</taxon>
        <taxon>Dendrobium</taxon>
    </lineage>
</organism>
<keyword evidence="3" id="KW-1185">Reference proteome</keyword>
<sequence length="158" mass="18134">MDEKYFRMEGKFTTVEGMISSIKNCFENLEYMMKKLIEMQSKASQAIPKADLKGKKIQEDDDEVESVFSQEPSLGDSDGRCIRVSQKSATRWEEAKPFWRPPGQEGRWTIGSNGWAEPWGPNQPNKTDKYESTIHTQHMRISSCSDPCEEAEDLNPTF</sequence>
<protein>
    <submittedName>
        <fullName evidence="2">Uncharacterized protein</fullName>
    </submittedName>
</protein>
<dbReference type="Proteomes" id="UP001552299">
    <property type="component" value="Unassembled WGS sequence"/>
</dbReference>
<proteinExistence type="predicted"/>
<dbReference type="AlphaFoldDB" id="A0ABD0UWV6"/>
<feature type="compositionally biased region" description="Acidic residues" evidence="1">
    <location>
        <begin position="147"/>
        <end position="158"/>
    </location>
</feature>
<feature type="region of interest" description="Disordered" evidence="1">
    <location>
        <begin position="139"/>
        <end position="158"/>
    </location>
</feature>
<accession>A0ABD0UWV6</accession>
<evidence type="ECO:0000313" key="3">
    <source>
        <dbReference type="Proteomes" id="UP001552299"/>
    </source>
</evidence>
<comment type="caution">
    <text evidence="2">The sequence shown here is derived from an EMBL/GenBank/DDBJ whole genome shotgun (WGS) entry which is preliminary data.</text>
</comment>
<evidence type="ECO:0000256" key="1">
    <source>
        <dbReference type="SAM" id="MobiDB-lite"/>
    </source>
</evidence>
<evidence type="ECO:0000313" key="2">
    <source>
        <dbReference type="EMBL" id="KAL0917160.1"/>
    </source>
</evidence>
<reference evidence="2 3" key="1">
    <citation type="journal article" date="2024" name="Plant Biotechnol. J.">
        <title>Dendrobium thyrsiflorum genome and its molecular insights into genes involved in important horticultural traits.</title>
        <authorList>
            <person name="Chen B."/>
            <person name="Wang J.Y."/>
            <person name="Zheng P.J."/>
            <person name="Li K.L."/>
            <person name="Liang Y.M."/>
            <person name="Chen X.F."/>
            <person name="Zhang C."/>
            <person name="Zhao X."/>
            <person name="He X."/>
            <person name="Zhang G.Q."/>
            <person name="Liu Z.J."/>
            <person name="Xu Q."/>
        </authorList>
    </citation>
    <scope>NUCLEOTIDE SEQUENCE [LARGE SCALE GENOMIC DNA]</scope>
    <source>
        <strain evidence="2">GZMU011</strain>
    </source>
</reference>
<name>A0ABD0UWV6_DENTH</name>